<organism evidence="3 4">
    <name type="scientific">Mucilaginibacter celer</name>
    <dbReference type="NCBI Taxonomy" id="2305508"/>
    <lineage>
        <taxon>Bacteria</taxon>
        <taxon>Pseudomonadati</taxon>
        <taxon>Bacteroidota</taxon>
        <taxon>Sphingobacteriia</taxon>
        <taxon>Sphingobacteriales</taxon>
        <taxon>Sphingobacteriaceae</taxon>
        <taxon>Mucilaginibacter</taxon>
    </lineage>
</organism>
<protein>
    <recommendedName>
        <fullName evidence="2">Macroglobulin domain-containing protein</fullName>
    </recommendedName>
</protein>
<dbReference type="GO" id="GO:0004866">
    <property type="term" value="F:endopeptidase inhibitor activity"/>
    <property type="evidence" value="ECO:0007669"/>
    <property type="project" value="InterPro"/>
</dbReference>
<dbReference type="EMBL" id="CP032869">
    <property type="protein sequence ID" value="AYL94130.1"/>
    <property type="molecule type" value="Genomic_DNA"/>
</dbReference>
<gene>
    <name evidence="3" type="ORF">HYN43_001935</name>
</gene>
<evidence type="ECO:0000313" key="3">
    <source>
        <dbReference type="EMBL" id="AYL94130.1"/>
    </source>
</evidence>
<feature type="signal peptide" evidence="1">
    <location>
        <begin position="1"/>
        <end position="20"/>
    </location>
</feature>
<dbReference type="InterPro" id="IPR002890">
    <property type="entry name" value="MG2"/>
</dbReference>
<dbReference type="AlphaFoldDB" id="A0A494VMH4"/>
<proteinExistence type="predicted"/>
<reference evidence="3 4" key="1">
    <citation type="submission" date="2018-10" db="EMBL/GenBank/DDBJ databases">
        <title>Genome sequencing of Mucilaginibacter sp. HYN0043.</title>
        <authorList>
            <person name="Kim M."/>
            <person name="Yi H."/>
        </authorList>
    </citation>
    <scope>NUCLEOTIDE SEQUENCE [LARGE SCALE GENOMIC DNA]</scope>
    <source>
        <strain evidence="3 4">HYN0043</strain>
    </source>
</reference>
<feature type="chain" id="PRO_5019786352" description="Macroglobulin domain-containing protein" evidence="1">
    <location>
        <begin position="21"/>
        <end position="792"/>
    </location>
</feature>
<dbReference type="Gene3D" id="2.170.130.10">
    <property type="entry name" value="TonB-dependent receptor, plug domain"/>
    <property type="match status" value="1"/>
</dbReference>
<feature type="domain" description="Macroglobulin" evidence="2">
    <location>
        <begin position="47"/>
        <end position="130"/>
    </location>
</feature>
<name>A0A494VMH4_9SPHI</name>
<dbReference type="Gene3D" id="2.60.40.1930">
    <property type="match status" value="1"/>
</dbReference>
<evidence type="ECO:0000259" key="2">
    <source>
        <dbReference type="Pfam" id="PF01835"/>
    </source>
</evidence>
<dbReference type="RefSeq" id="WP_119407849.1">
    <property type="nucleotide sequence ID" value="NZ_CP032869.1"/>
</dbReference>
<dbReference type="OrthoDB" id="679547at2"/>
<dbReference type="SUPFAM" id="SSF56935">
    <property type="entry name" value="Porins"/>
    <property type="match status" value="1"/>
</dbReference>
<sequence>MKKSVLALLCAICLCAPVFSQTSRSVTSLDGAVQRLQTLSAERAIEKAYLHLDRLSYSPGDTVYFKAYVTLGEQRELSKLSGLLHVDLIDPQDSLLQTLSLQLVNGLAKGDFSLDGAAPTGVYRVRAYTRWMLNNGQTNFFNQYIVVNNLLIAGFKKPDAVVAGKPAISFFAEGGNWVNDVPAKLAFKAVGASGMGINVKGVIVDNANTEVVKFETKHLGMGLLFITPEAGKTYKANLTYADGSKATVDLPKPDNEGMTLTVNNDNPDKLAIEINANKPYYLKNKNKEIGIVIYSGGSIRTVKTVLDNQVLDLNLNKKEFKTGIVQITLFSAQGEPLNERLAFIQNPDLLNIVALNDKPVYATRGKVHISINTKNKDGMPVSSYLSAVVIAGSKVNEDAETTILSNLLLTSELRGQVEQPNYYFTNVNADTRSNLDVLMLTQGYRRFEWKQLLSDAQTTTTYKAEGSFDISGQVKTLKGEPVDGGTVTLMPQAGGNMLTQVTGHDGKFTFANLVYDDKTRFIIQAKTAAGKSNTQITITDAAPVAAIEPGGVLKPQIEQNNTGTQPVYFADISRRSASIAAKVNRTVVTDQAAFNVKNTGLHDQTTLSTGLQGRLNGVVIRQGVPYLADKVNASMQGGPMLIIMDDVALPQGTSVDNYSATDIESVSVLKTADASIYGIRGANGVLILKTRKNAAPIAVNSAPAPGLLYFTAKGFYKARTFYAPVYESTGSINNKPDNRGTVYWNPDVTTGNDGMAGFDFFNADTKGTYRVVIEGIDAAGNVGRSVSTYKVE</sequence>
<dbReference type="Pfam" id="PF01835">
    <property type="entry name" value="MG2"/>
    <property type="match status" value="1"/>
</dbReference>
<dbReference type="Proteomes" id="UP000270046">
    <property type="component" value="Chromosome"/>
</dbReference>
<keyword evidence="1" id="KW-0732">Signal</keyword>
<dbReference type="KEGG" id="muh:HYN43_001935"/>
<dbReference type="SUPFAM" id="SSF49478">
    <property type="entry name" value="Cna protein B-type domain"/>
    <property type="match status" value="1"/>
</dbReference>
<evidence type="ECO:0000256" key="1">
    <source>
        <dbReference type="SAM" id="SignalP"/>
    </source>
</evidence>
<accession>A0A494VMH4</accession>
<dbReference type="InterPro" id="IPR037066">
    <property type="entry name" value="Plug_dom_sf"/>
</dbReference>
<evidence type="ECO:0000313" key="4">
    <source>
        <dbReference type="Proteomes" id="UP000270046"/>
    </source>
</evidence>
<keyword evidence="4" id="KW-1185">Reference proteome</keyword>